<dbReference type="OrthoDB" id="2972176at2759"/>
<evidence type="ECO:0000256" key="1">
    <source>
        <dbReference type="SAM" id="MobiDB-lite"/>
    </source>
</evidence>
<feature type="compositionally biased region" description="Basic residues" evidence="1">
    <location>
        <begin position="95"/>
        <end position="106"/>
    </location>
</feature>
<sequence>MSMTAFLDYDSDSAPTLYPSSCPSSDSEDESCRPRASDTILRSSIASLPDSKLRSIMIKLAGSNPQFHRAIMKELAQSDDDSPPLTPTNQWKSLVSHRNRGRRSRKSLSLSTQFPLVPKARCVSLSSTLGKEELVYHPGHLSKEVYEFLSAPTADIGCNVLRTVTMWSCCDEDEWSPGCAVAAISTEDRETPRDRDLEGDLAHQDVLPDSDLEKYWEDTPRQLTHRPSQDFP</sequence>
<dbReference type="Proteomes" id="UP000284706">
    <property type="component" value="Unassembled WGS sequence"/>
</dbReference>
<feature type="region of interest" description="Disordered" evidence="1">
    <location>
        <begin position="10"/>
        <end position="36"/>
    </location>
</feature>
<dbReference type="EMBL" id="NHYE01005149">
    <property type="protein sequence ID" value="PPQ76527.1"/>
    <property type="molecule type" value="Genomic_DNA"/>
</dbReference>
<accession>A0A409WDD3</accession>
<reference evidence="2 3" key="1">
    <citation type="journal article" date="2018" name="Evol. Lett.">
        <title>Horizontal gene cluster transfer increased hallucinogenic mushroom diversity.</title>
        <authorList>
            <person name="Reynolds H.T."/>
            <person name="Vijayakumar V."/>
            <person name="Gluck-Thaler E."/>
            <person name="Korotkin H.B."/>
            <person name="Matheny P.B."/>
            <person name="Slot J.C."/>
        </authorList>
    </citation>
    <scope>NUCLEOTIDE SEQUENCE [LARGE SCALE GENOMIC DNA]</scope>
    <source>
        <strain evidence="2 3">SRW20</strain>
    </source>
</reference>
<feature type="compositionally biased region" description="Basic and acidic residues" evidence="1">
    <location>
        <begin position="187"/>
        <end position="203"/>
    </location>
</feature>
<dbReference type="InParanoid" id="A0A409WDD3"/>
<comment type="caution">
    <text evidence="2">The sequence shown here is derived from an EMBL/GenBank/DDBJ whole genome shotgun (WGS) entry which is preliminary data.</text>
</comment>
<evidence type="ECO:0000313" key="2">
    <source>
        <dbReference type="EMBL" id="PPQ76527.1"/>
    </source>
</evidence>
<gene>
    <name evidence="2" type="ORF">CVT26_013362</name>
</gene>
<name>A0A409WDD3_9AGAR</name>
<evidence type="ECO:0000313" key="3">
    <source>
        <dbReference type="Proteomes" id="UP000284706"/>
    </source>
</evidence>
<protein>
    <submittedName>
        <fullName evidence="2">Uncharacterized protein</fullName>
    </submittedName>
</protein>
<keyword evidence="3" id="KW-1185">Reference proteome</keyword>
<organism evidence="2 3">
    <name type="scientific">Gymnopilus dilepis</name>
    <dbReference type="NCBI Taxonomy" id="231916"/>
    <lineage>
        <taxon>Eukaryota</taxon>
        <taxon>Fungi</taxon>
        <taxon>Dikarya</taxon>
        <taxon>Basidiomycota</taxon>
        <taxon>Agaricomycotina</taxon>
        <taxon>Agaricomycetes</taxon>
        <taxon>Agaricomycetidae</taxon>
        <taxon>Agaricales</taxon>
        <taxon>Agaricineae</taxon>
        <taxon>Hymenogastraceae</taxon>
        <taxon>Gymnopilus</taxon>
    </lineage>
</organism>
<feature type="region of interest" description="Disordered" evidence="1">
    <location>
        <begin position="187"/>
        <end position="232"/>
    </location>
</feature>
<feature type="compositionally biased region" description="Basic and acidic residues" evidence="1">
    <location>
        <begin position="211"/>
        <end position="220"/>
    </location>
</feature>
<dbReference type="STRING" id="231916.A0A409WDD3"/>
<dbReference type="AlphaFoldDB" id="A0A409WDD3"/>
<proteinExistence type="predicted"/>
<feature type="region of interest" description="Disordered" evidence="1">
    <location>
        <begin position="76"/>
        <end position="108"/>
    </location>
</feature>
<feature type="compositionally biased region" description="Polar residues" evidence="1">
    <location>
        <begin position="221"/>
        <end position="232"/>
    </location>
</feature>